<dbReference type="EMBL" id="LJSK01000124">
    <property type="protein sequence ID" value="KPI86571.1"/>
    <property type="molecule type" value="Genomic_DNA"/>
</dbReference>
<proteinExistence type="predicted"/>
<dbReference type="OMA" id="RAFCVHA"/>
<evidence type="ECO:0000313" key="2">
    <source>
        <dbReference type="Proteomes" id="UP000038009"/>
    </source>
</evidence>
<sequence length="1041" mass="112527">MKSVVEAATKALAGASDETPSVFGKVDCAPFVFTTEDDANVFAAIEEVFSEFQSTPSGEAFATIQNKLVELAGYPLVAAVLCGRYPSLFSSLERQKEALGEDAVPPADVAGVNWDLWCRNTWLTNSCAVDDLGAVAKSTLATLDTLLRQVERDNDNHVNEAWSVLHILAWALRSSSVAPALVVPLTQCTALWELIEMELVKGGRHTNLQLVLLDLLGALALHASASTELFLHLCAVAGSRAQFPHPVHYHTAMRLCYACVICDEESQTTTRTALQYLQRAWTSMKAQTNAIPAPLRATEWVVGDEAKAHLAIAVQLHRQLTAKAADVLDLAAVREFHTTASQLPVEARAFCLFALPGNALLRLHAALQDASTADLVTEVVATLVDIVLGKERADAVDGDHELNHRDVDTGKTDGYIQYCIQQMWMNGLSATLYALLQRRDTTITAAVVCLLHHLAARSLHGSAARRVLLGSPSLSLVSEVLTGVAETADVKGELTKSGVADVVEGALRLICALENAELSSVFADSLVFTVGTLVSEGKENVSLLRRGLRALARLSSAFPMAGSLVLDFEFLTEQCAMAEPPADASAAMVVGSLDVMSAIVVQQPAAVTFEWIEILLNIIQNLDGWRDTVTGLDTALWRCVRYTVEASEDCSEYLFSEEVQEVLRNELERMKYHDPRFREILPSLMGIAVCMQSFEHEEVNAAMTTVLRSVPVTSWTAEMCEGALRFITAALCGSGDVDGEKSKANGSPTSEGESRKCGGLMAQTIATLAERVMDGARQSGVEVPVAALEEFARALEEKNLTLNVMRALFAMVDRILKSRKEAHKKVAASESDARLSHTLLPLLHCILRSGPLARTAETAASAARLFTYTVGEGDDKAASRRSPEVIDAALLLVNDACAMNFVETDGEAKRTRVVQELWSTLASVTHLAAAMSASASWQRVLSHVYGASHALFLGSTTVPFSPDRDPRLDFVGGCGLPHVSMAQCNALVQTVLNYDEARAYLQNKYADAYLSALEYMADPAHNVSGVVPLSLQRYLDEAKKA</sequence>
<reference evidence="1 2" key="1">
    <citation type="journal article" date="2015" name="PLoS Pathog.">
        <title>Leptomonas seymouri: Adaptations to the Dixenous Life Cycle Analyzed by Genome Sequencing, Transcriptome Profiling and Co-infection with Leishmania donovani.</title>
        <authorList>
            <person name="Kraeva N."/>
            <person name="Butenko A."/>
            <person name="Hlavacova J."/>
            <person name="Kostygov A."/>
            <person name="Myskova J."/>
            <person name="Grybchuk D."/>
            <person name="Lestinova T."/>
            <person name="Votypka J."/>
            <person name="Volf P."/>
            <person name="Opperdoes F."/>
            <person name="Flegontov P."/>
            <person name="Lukes J."/>
            <person name="Yurchenko V."/>
        </authorList>
    </citation>
    <scope>NUCLEOTIDE SEQUENCE [LARGE SCALE GENOMIC DNA]</scope>
    <source>
        <strain evidence="1 2">ATCC 30220</strain>
    </source>
</reference>
<name>A0A0N1IKS9_LEPSE</name>
<comment type="caution">
    <text evidence="1">The sequence shown here is derived from an EMBL/GenBank/DDBJ whole genome shotgun (WGS) entry which is preliminary data.</text>
</comment>
<organism evidence="1 2">
    <name type="scientific">Leptomonas seymouri</name>
    <dbReference type="NCBI Taxonomy" id="5684"/>
    <lineage>
        <taxon>Eukaryota</taxon>
        <taxon>Discoba</taxon>
        <taxon>Euglenozoa</taxon>
        <taxon>Kinetoplastea</taxon>
        <taxon>Metakinetoplastina</taxon>
        <taxon>Trypanosomatida</taxon>
        <taxon>Trypanosomatidae</taxon>
        <taxon>Leishmaniinae</taxon>
        <taxon>Leptomonas</taxon>
    </lineage>
</organism>
<protein>
    <submittedName>
        <fullName evidence="1">Uncharacterized protein</fullName>
    </submittedName>
</protein>
<gene>
    <name evidence="1" type="ORF">ABL78_4346</name>
</gene>
<dbReference type="AlphaFoldDB" id="A0A0N1IKS9"/>
<accession>A0A0N1IKS9</accession>
<dbReference type="VEuPathDB" id="TriTrypDB:Lsey_0124_0050"/>
<keyword evidence="2" id="KW-1185">Reference proteome</keyword>
<dbReference type="OrthoDB" id="263698at2759"/>
<evidence type="ECO:0000313" key="1">
    <source>
        <dbReference type="EMBL" id="KPI86571.1"/>
    </source>
</evidence>
<dbReference type="Proteomes" id="UP000038009">
    <property type="component" value="Unassembled WGS sequence"/>
</dbReference>